<keyword evidence="2" id="KW-0963">Cytoplasm</keyword>
<dbReference type="GO" id="GO:0005737">
    <property type="term" value="C:cytoplasm"/>
    <property type="evidence" value="ECO:0007669"/>
    <property type="project" value="UniProtKB-SubCell"/>
</dbReference>
<dbReference type="AlphaFoldDB" id="A0A7R9A1R6"/>
<sequence length="95" mass="10560">MLVDILLPVYCRKKTESMGGMANMSQEEIVSSTRTVFQGLEALRGEHKSILSGLEGSLRAAQQERLDAHLMREKASLVHKSLEMIELGIGEAQIY</sequence>
<dbReference type="PANTHER" id="PTHR45783">
    <property type="entry name" value="KINESIN LIGHT CHAIN"/>
    <property type="match status" value="1"/>
</dbReference>
<proteinExistence type="predicted"/>
<evidence type="ECO:0000256" key="4">
    <source>
        <dbReference type="ARBA" id="ARBA00022803"/>
    </source>
</evidence>
<evidence type="ECO:0000256" key="3">
    <source>
        <dbReference type="ARBA" id="ARBA00022737"/>
    </source>
</evidence>
<evidence type="ECO:0000256" key="2">
    <source>
        <dbReference type="ARBA" id="ARBA00022490"/>
    </source>
</evidence>
<accession>A0A7R9A1R6</accession>
<dbReference type="OrthoDB" id="413723at2759"/>
<dbReference type="Proteomes" id="UP000677054">
    <property type="component" value="Unassembled WGS sequence"/>
</dbReference>
<keyword evidence="6" id="KW-1185">Reference proteome</keyword>
<dbReference type="PANTHER" id="PTHR45783:SF3">
    <property type="entry name" value="KINESIN LIGHT CHAIN"/>
    <property type="match status" value="1"/>
</dbReference>
<gene>
    <name evidence="5" type="ORF">DSTB1V02_LOCUS4885</name>
</gene>
<protein>
    <submittedName>
        <fullName evidence="5">Uncharacterized protein</fullName>
    </submittedName>
</protein>
<evidence type="ECO:0000313" key="5">
    <source>
        <dbReference type="EMBL" id="CAD7245007.1"/>
    </source>
</evidence>
<dbReference type="GO" id="GO:0019894">
    <property type="term" value="F:kinesin binding"/>
    <property type="evidence" value="ECO:0007669"/>
    <property type="project" value="TreeGrafter"/>
</dbReference>
<dbReference type="EMBL" id="CAJPEV010000754">
    <property type="protein sequence ID" value="CAG0888261.1"/>
    <property type="molecule type" value="Genomic_DNA"/>
</dbReference>
<dbReference type="InterPro" id="IPR002151">
    <property type="entry name" value="Kinesin_light"/>
</dbReference>
<keyword evidence="4" id="KW-0802">TPR repeat</keyword>
<dbReference type="GO" id="GO:0005871">
    <property type="term" value="C:kinesin complex"/>
    <property type="evidence" value="ECO:0007669"/>
    <property type="project" value="InterPro"/>
</dbReference>
<dbReference type="GO" id="GO:0007018">
    <property type="term" value="P:microtubule-based movement"/>
    <property type="evidence" value="ECO:0007669"/>
    <property type="project" value="TreeGrafter"/>
</dbReference>
<comment type="subcellular location">
    <subcellularLocation>
        <location evidence="1">Cytoplasm</location>
    </subcellularLocation>
</comment>
<dbReference type="EMBL" id="LR900271">
    <property type="protein sequence ID" value="CAD7245007.1"/>
    <property type="molecule type" value="Genomic_DNA"/>
</dbReference>
<keyword evidence="3" id="KW-0677">Repeat</keyword>
<evidence type="ECO:0000256" key="1">
    <source>
        <dbReference type="ARBA" id="ARBA00004496"/>
    </source>
</evidence>
<evidence type="ECO:0000313" key="6">
    <source>
        <dbReference type="Proteomes" id="UP000677054"/>
    </source>
</evidence>
<reference evidence="5" key="1">
    <citation type="submission" date="2020-11" db="EMBL/GenBank/DDBJ databases">
        <authorList>
            <person name="Tran Van P."/>
        </authorList>
    </citation>
    <scope>NUCLEOTIDE SEQUENCE</scope>
</reference>
<organism evidence="5">
    <name type="scientific">Darwinula stevensoni</name>
    <dbReference type="NCBI Taxonomy" id="69355"/>
    <lineage>
        <taxon>Eukaryota</taxon>
        <taxon>Metazoa</taxon>
        <taxon>Ecdysozoa</taxon>
        <taxon>Arthropoda</taxon>
        <taxon>Crustacea</taxon>
        <taxon>Oligostraca</taxon>
        <taxon>Ostracoda</taxon>
        <taxon>Podocopa</taxon>
        <taxon>Podocopida</taxon>
        <taxon>Darwinulocopina</taxon>
        <taxon>Darwinuloidea</taxon>
        <taxon>Darwinulidae</taxon>
        <taxon>Darwinula</taxon>
    </lineage>
</organism>
<name>A0A7R9A1R6_9CRUS</name>